<dbReference type="NCBIfam" id="NF033738">
    <property type="entry name" value="microvirid_RiPP"/>
    <property type="match status" value="1"/>
</dbReference>
<feature type="compositionally biased region" description="Basic and acidic residues" evidence="1">
    <location>
        <begin position="43"/>
        <end position="62"/>
    </location>
</feature>
<feature type="region of interest" description="Disordered" evidence="1">
    <location>
        <begin position="29"/>
        <end position="62"/>
    </location>
</feature>
<keyword evidence="3" id="KW-1185">Reference proteome</keyword>
<dbReference type="PATRIC" id="fig|394096.3.peg.5196"/>
<dbReference type="OrthoDB" id="5522782at2"/>
<gene>
    <name evidence="2" type="ORF">DB31_0849</name>
</gene>
<dbReference type="STRING" id="394096.DB31_0849"/>
<dbReference type="RefSeq" id="WP_044192191.1">
    <property type="nucleotide sequence ID" value="NZ_JMCB01000010.1"/>
</dbReference>
<accession>A0A085WFB3</accession>
<organism evidence="2 3">
    <name type="scientific">Hyalangium minutum</name>
    <dbReference type="NCBI Taxonomy" id="394096"/>
    <lineage>
        <taxon>Bacteria</taxon>
        <taxon>Pseudomonadati</taxon>
        <taxon>Myxococcota</taxon>
        <taxon>Myxococcia</taxon>
        <taxon>Myxococcales</taxon>
        <taxon>Cystobacterineae</taxon>
        <taxon>Archangiaceae</taxon>
        <taxon>Hyalangium</taxon>
    </lineage>
</organism>
<dbReference type="AlphaFoldDB" id="A0A085WFB3"/>
<dbReference type="Proteomes" id="UP000028725">
    <property type="component" value="Unassembled WGS sequence"/>
</dbReference>
<name>A0A085WFB3_9BACT</name>
<evidence type="ECO:0000313" key="2">
    <source>
        <dbReference type="EMBL" id="KFE66376.1"/>
    </source>
</evidence>
<evidence type="ECO:0000313" key="3">
    <source>
        <dbReference type="Proteomes" id="UP000028725"/>
    </source>
</evidence>
<dbReference type="EMBL" id="JMCB01000010">
    <property type="protein sequence ID" value="KFE66376.1"/>
    <property type="molecule type" value="Genomic_DNA"/>
</dbReference>
<protein>
    <submittedName>
        <fullName evidence="2">Uncharacterized protein</fullName>
    </submittedName>
</protein>
<dbReference type="InterPro" id="IPR022217">
    <property type="entry name" value="Prot_inh_I10_marinostatin"/>
</dbReference>
<reference evidence="2 3" key="1">
    <citation type="submission" date="2014-04" db="EMBL/GenBank/DDBJ databases">
        <title>Genome assembly of Hyalangium minutum DSM 14724.</title>
        <authorList>
            <person name="Sharma G."/>
            <person name="Subramanian S."/>
        </authorList>
    </citation>
    <scope>NUCLEOTIDE SEQUENCE [LARGE SCALE GENOMIC DNA]</scope>
    <source>
        <strain evidence="2 3">DSM 14724</strain>
    </source>
</reference>
<proteinExistence type="predicted"/>
<evidence type="ECO:0000256" key="1">
    <source>
        <dbReference type="SAM" id="MobiDB-lite"/>
    </source>
</evidence>
<sequence length="62" mass="7061">MKKNATDGAPQEGRKPFFARLLESQELEQAAGGSTRVTLKYPSDGDEHYTLKYPSDRDEYCY</sequence>
<comment type="caution">
    <text evidence="2">The sequence shown here is derived from an EMBL/GenBank/DDBJ whole genome shotgun (WGS) entry which is preliminary data.</text>
</comment>